<proteinExistence type="predicted"/>
<evidence type="ECO:0000313" key="5">
    <source>
        <dbReference type="Proteomes" id="UP000521872"/>
    </source>
</evidence>
<evidence type="ECO:0000313" key="4">
    <source>
        <dbReference type="EMBL" id="KAF4612395.1"/>
    </source>
</evidence>
<dbReference type="SUPFAM" id="SSF52540">
    <property type="entry name" value="P-loop containing nucleoside triphosphate hydrolases"/>
    <property type="match status" value="1"/>
</dbReference>
<evidence type="ECO:0000256" key="1">
    <source>
        <dbReference type="ARBA" id="ARBA00022737"/>
    </source>
</evidence>
<feature type="region of interest" description="Disordered" evidence="2">
    <location>
        <begin position="75"/>
        <end position="114"/>
    </location>
</feature>
<keyword evidence="5" id="KW-1185">Reference proteome</keyword>
<comment type="caution">
    <text evidence="4">The sequence shown here is derived from an EMBL/GenBank/DDBJ whole genome shotgun (WGS) entry which is preliminary data.</text>
</comment>
<dbReference type="Pfam" id="PF24883">
    <property type="entry name" value="NPHP3_N"/>
    <property type="match status" value="1"/>
</dbReference>
<evidence type="ECO:0000259" key="3">
    <source>
        <dbReference type="Pfam" id="PF24883"/>
    </source>
</evidence>
<feature type="compositionally biased region" description="Pro residues" evidence="2">
    <location>
        <begin position="104"/>
        <end position="114"/>
    </location>
</feature>
<organism evidence="4 5">
    <name type="scientific">Agrocybe pediades</name>
    <dbReference type="NCBI Taxonomy" id="84607"/>
    <lineage>
        <taxon>Eukaryota</taxon>
        <taxon>Fungi</taxon>
        <taxon>Dikarya</taxon>
        <taxon>Basidiomycota</taxon>
        <taxon>Agaricomycotina</taxon>
        <taxon>Agaricomycetes</taxon>
        <taxon>Agaricomycetidae</taxon>
        <taxon>Agaricales</taxon>
        <taxon>Agaricineae</taxon>
        <taxon>Strophariaceae</taxon>
        <taxon>Agrocybe</taxon>
    </lineage>
</organism>
<dbReference type="InterPro" id="IPR056884">
    <property type="entry name" value="NPHP3-like_N"/>
</dbReference>
<dbReference type="AlphaFoldDB" id="A0A8H4QJS3"/>
<name>A0A8H4QJS3_9AGAR</name>
<dbReference type="InterPro" id="IPR027417">
    <property type="entry name" value="P-loop_NTPase"/>
</dbReference>
<feature type="region of interest" description="Disordered" evidence="2">
    <location>
        <begin position="186"/>
        <end position="220"/>
    </location>
</feature>
<feature type="domain" description="Nephrocystin 3-like N-terminal" evidence="3">
    <location>
        <begin position="343"/>
        <end position="496"/>
    </location>
</feature>
<feature type="region of interest" description="Disordered" evidence="2">
    <location>
        <begin position="1"/>
        <end position="38"/>
    </location>
</feature>
<evidence type="ECO:0000256" key="2">
    <source>
        <dbReference type="SAM" id="MobiDB-lite"/>
    </source>
</evidence>
<sequence>MGPSRLSSVGSVDVHEKENEEGEANGEMVVGPEEDGEDVQMDTPLVANAAQAVSCCTICPGGGAAVERPDQVFPPVLEPTLATPSKSAPTRTLSELQPQSADQPPQPVQHPIPIPTLAPAPTKVKLSLKTSRMLVGCRALSAGSASDSAAQEQEERHRRVEVWSKICYRLMRLRVVMWLGEKEKEAAAEKGSEKDANGRMEVDVKQAQEGSKKMADGQQDQQRLLLKVPSSTSFSLRASTPLMDVQNLEDGKPVIQRGNSGAPLSSTLMNVSHSIVSGGTFIQNNYPRRGERLGYARLLENVATAALHDSVHVVDPPKCYPNTRVAIIQNIIDWSVGTDEELSGKPILWLKGGAGAGKSAIARSVAERCSDEGLLLGTFFFGAADSTRNHVEKLVATISYQISIVLPEFRDTVATFIEDDPLIFNRSIRTQFSTLIVRPLSAVLANRPAASTATPRLIIIDGLDECSSINSQRDLLFTLQEVTNTTSHIRFLVCSRPESHLNSAFSLPQMIPILRNIFLDDDYSAREDIRVYLLDKFEQIKKGHVFKRILPHTWPTPGMVDTLVERSSGQFIYAATVIRYLESPRHRPDHQLNAIFNLRPPFKDLPFTEIDALYRLVISKAEDLSTVLDILAFPALYRECYAKDIKVILQLEQGSVEYERPIVHLIIVDVI</sequence>
<keyword evidence="1" id="KW-0677">Repeat</keyword>
<dbReference type="Gene3D" id="3.40.50.300">
    <property type="entry name" value="P-loop containing nucleotide triphosphate hydrolases"/>
    <property type="match status" value="1"/>
</dbReference>
<dbReference type="EMBL" id="JAACJL010000057">
    <property type="protein sequence ID" value="KAF4612395.1"/>
    <property type="molecule type" value="Genomic_DNA"/>
</dbReference>
<dbReference type="PANTHER" id="PTHR10039">
    <property type="entry name" value="AMELOGENIN"/>
    <property type="match status" value="1"/>
</dbReference>
<dbReference type="PANTHER" id="PTHR10039:SF14">
    <property type="entry name" value="NACHT DOMAIN-CONTAINING PROTEIN"/>
    <property type="match status" value="1"/>
</dbReference>
<feature type="compositionally biased region" description="Polar residues" evidence="2">
    <location>
        <begin position="82"/>
        <end position="102"/>
    </location>
</feature>
<gene>
    <name evidence="4" type="ORF">D9613_003565</name>
</gene>
<reference evidence="4 5" key="1">
    <citation type="submission" date="2019-12" db="EMBL/GenBank/DDBJ databases">
        <authorList>
            <person name="Floudas D."/>
            <person name="Bentzer J."/>
            <person name="Ahren D."/>
            <person name="Johansson T."/>
            <person name="Persson P."/>
            <person name="Tunlid A."/>
        </authorList>
    </citation>
    <scope>NUCLEOTIDE SEQUENCE [LARGE SCALE GENOMIC DNA]</scope>
    <source>
        <strain evidence="4 5">CBS 102.39</strain>
    </source>
</reference>
<protein>
    <recommendedName>
        <fullName evidence="3">Nephrocystin 3-like N-terminal domain-containing protein</fullName>
    </recommendedName>
</protein>
<dbReference type="Proteomes" id="UP000521872">
    <property type="component" value="Unassembled WGS sequence"/>
</dbReference>
<accession>A0A8H4QJS3</accession>
<feature type="compositionally biased region" description="Polar residues" evidence="2">
    <location>
        <begin position="1"/>
        <end position="10"/>
    </location>
</feature>
<feature type="compositionally biased region" description="Basic and acidic residues" evidence="2">
    <location>
        <begin position="186"/>
        <end position="215"/>
    </location>
</feature>